<keyword evidence="2" id="KW-0540">Nuclease</keyword>
<sequence length="331" mass="37968">MFALFLSFSLCWWDTGHYLIARIAQLEITPEQNQWITDLFALWPGEAGDMVNMSAWQDSIGTSNSQIRTMKTWHYSDEPYIVEPADQAKVPPICYNVTDICNECMKFLLDKSTTSPWALSFGLRSFIHFIGDSHQPLHSATLFSNEFKTGDVGGNIYYFNSQYGANAGQLHKIWDNAGLQYQFIKPLETFEANVSNLIKTHPKSKYQNLIDDENAYHWVLESFEEAKRVAYTAKNNEKLEASYLQAVRETSNDRIVLSGYRLGRFLNKFFETRGLPELYTPFSKEHTKLKASEIAAWVIDALCILYLIVDKVLSIFVDRIPKSPQPILAEN</sequence>
<keyword evidence="3" id="KW-0479">Metal-binding</keyword>
<gene>
    <name evidence="9" type="ORF">M9Y10_027516</name>
</gene>
<keyword evidence="8" id="KW-0732">Signal</keyword>
<dbReference type="Proteomes" id="UP001470230">
    <property type="component" value="Unassembled WGS sequence"/>
</dbReference>
<dbReference type="PANTHER" id="PTHR33146:SF10">
    <property type="entry name" value="STRAND-SPECIFIC NUCLEASE, PUTATIVE-RELATED"/>
    <property type="match status" value="1"/>
</dbReference>
<evidence type="ECO:0000256" key="3">
    <source>
        <dbReference type="ARBA" id="ARBA00022723"/>
    </source>
</evidence>
<evidence type="ECO:0000256" key="2">
    <source>
        <dbReference type="ARBA" id="ARBA00022722"/>
    </source>
</evidence>
<dbReference type="Pfam" id="PF02265">
    <property type="entry name" value="S1-P1_nuclease"/>
    <property type="match status" value="1"/>
</dbReference>
<organism evidence="9 10">
    <name type="scientific">Tritrichomonas musculus</name>
    <dbReference type="NCBI Taxonomy" id="1915356"/>
    <lineage>
        <taxon>Eukaryota</taxon>
        <taxon>Metamonada</taxon>
        <taxon>Parabasalia</taxon>
        <taxon>Tritrichomonadida</taxon>
        <taxon>Tritrichomonadidae</taxon>
        <taxon>Tritrichomonas</taxon>
    </lineage>
</organism>
<dbReference type="EMBL" id="JAPFFF010000042">
    <property type="protein sequence ID" value="KAK8841313.1"/>
    <property type="molecule type" value="Genomic_DNA"/>
</dbReference>
<reference evidence="9 10" key="1">
    <citation type="submission" date="2024-04" db="EMBL/GenBank/DDBJ databases">
        <title>Tritrichomonas musculus Genome.</title>
        <authorList>
            <person name="Alves-Ferreira E."/>
            <person name="Grigg M."/>
            <person name="Lorenzi H."/>
            <person name="Galac M."/>
        </authorList>
    </citation>
    <scope>NUCLEOTIDE SEQUENCE [LARGE SCALE GENOMIC DNA]</scope>
    <source>
        <strain evidence="9 10">EAF2021</strain>
    </source>
</reference>
<dbReference type="PANTHER" id="PTHR33146">
    <property type="entry name" value="ENDONUCLEASE 4"/>
    <property type="match status" value="1"/>
</dbReference>
<keyword evidence="4" id="KW-0255">Endonuclease</keyword>
<name>A0ABR2H557_9EUKA</name>
<comment type="similarity">
    <text evidence="1">Belongs to the nuclease type I family.</text>
</comment>
<evidence type="ECO:0000256" key="7">
    <source>
        <dbReference type="ARBA" id="ARBA00023180"/>
    </source>
</evidence>
<keyword evidence="7" id="KW-0325">Glycoprotein</keyword>
<comment type="caution">
    <text evidence="9">The sequence shown here is derived from an EMBL/GenBank/DDBJ whole genome shotgun (WGS) entry which is preliminary data.</text>
</comment>
<keyword evidence="6" id="KW-1015">Disulfide bond</keyword>
<keyword evidence="10" id="KW-1185">Reference proteome</keyword>
<evidence type="ECO:0000313" key="10">
    <source>
        <dbReference type="Proteomes" id="UP001470230"/>
    </source>
</evidence>
<dbReference type="SUPFAM" id="SSF48537">
    <property type="entry name" value="Phospholipase C/P1 nuclease"/>
    <property type="match status" value="1"/>
</dbReference>
<dbReference type="CDD" id="cd11010">
    <property type="entry name" value="S1-P1_nuclease"/>
    <property type="match status" value="1"/>
</dbReference>
<dbReference type="InterPro" id="IPR008947">
    <property type="entry name" value="PLipase_C/P1_nuclease_dom_sf"/>
</dbReference>
<feature type="signal peptide" evidence="8">
    <location>
        <begin position="1"/>
        <end position="18"/>
    </location>
</feature>
<dbReference type="Gene3D" id="1.10.575.10">
    <property type="entry name" value="P1 Nuclease"/>
    <property type="match status" value="1"/>
</dbReference>
<evidence type="ECO:0000256" key="1">
    <source>
        <dbReference type="ARBA" id="ARBA00009547"/>
    </source>
</evidence>
<evidence type="ECO:0000256" key="8">
    <source>
        <dbReference type="SAM" id="SignalP"/>
    </source>
</evidence>
<evidence type="ECO:0000256" key="5">
    <source>
        <dbReference type="ARBA" id="ARBA00022801"/>
    </source>
</evidence>
<accession>A0ABR2H557</accession>
<feature type="chain" id="PRO_5045358639" evidence="8">
    <location>
        <begin position="19"/>
        <end position="331"/>
    </location>
</feature>
<proteinExistence type="inferred from homology"/>
<protein>
    <submittedName>
        <fullName evidence="9">Uncharacterized protein</fullName>
    </submittedName>
</protein>
<keyword evidence="5" id="KW-0378">Hydrolase</keyword>
<evidence type="ECO:0000313" key="9">
    <source>
        <dbReference type="EMBL" id="KAK8841313.1"/>
    </source>
</evidence>
<evidence type="ECO:0000256" key="4">
    <source>
        <dbReference type="ARBA" id="ARBA00022759"/>
    </source>
</evidence>
<evidence type="ECO:0000256" key="6">
    <source>
        <dbReference type="ARBA" id="ARBA00023157"/>
    </source>
</evidence>
<dbReference type="InterPro" id="IPR003154">
    <property type="entry name" value="S1/P1nuclease"/>
</dbReference>